<dbReference type="GO" id="GO:0005886">
    <property type="term" value="C:plasma membrane"/>
    <property type="evidence" value="ECO:0007669"/>
    <property type="project" value="TreeGrafter"/>
</dbReference>
<feature type="transmembrane region" description="Helical" evidence="6">
    <location>
        <begin position="268"/>
        <end position="291"/>
    </location>
</feature>
<dbReference type="InterPro" id="IPR045062">
    <property type="entry name" value="Cyt_c_biogenesis_CcsA/CcmC"/>
</dbReference>
<feature type="transmembrane region" description="Helical" evidence="6">
    <location>
        <begin position="15"/>
        <end position="37"/>
    </location>
</feature>
<dbReference type="OrthoDB" id="9814290at2"/>
<dbReference type="RefSeq" id="WP_120679897.1">
    <property type="nucleotide sequence ID" value="NZ_RBAL01000007.1"/>
</dbReference>
<name>A0A3A9Z0S1_9ACTN</name>
<comment type="subcellular location">
    <subcellularLocation>
        <location evidence="1">Membrane</location>
        <topology evidence="1">Multi-pass membrane protein</topology>
    </subcellularLocation>
</comment>
<evidence type="ECO:0000313" key="8">
    <source>
        <dbReference type="EMBL" id="RKN41848.1"/>
    </source>
</evidence>
<keyword evidence="9" id="KW-1185">Reference proteome</keyword>
<evidence type="ECO:0000256" key="4">
    <source>
        <dbReference type="ARBA" id="ARBA00022989"/>
    </source>
</evidence>
<gene>
    <name evidence="8" type="primary">ccsB</name>
    <name evidence="8" type="ORF">D7294_15480</name>
</gene>
<dbReference type="Proteomes" id="UP000272474">
    <property type="component" value="Unassembled WGS sequence"/>
</dbReference>
<feature type="transmembrane region" description="Helical" evidence="6">
    <location>
        <begin position="148"/>
        <end position="166"/>
    </location>
</feature>
<dbReference type="Pfam" id="PF01578">
    <property type="entry name" value="Cytochrom_C_asm"/>
    <property type="match status" value="1"/>
</dbReference>
<dbReference type="AlphaFoldDB" id="A0A3A9Z0S1"/>
<keyword evidence="3" id="KW-0201">Cytochrome c-type biogenesis</keyword>
<evidence type="ECO:0000256" key="3">
    <source>
        <dbReference type="ARBA" id="ARBA00022748"/>
    </source>
</evidence>
<organism evidence="8 9">
    <name type="scientific">Streptomyces hoynatensis</name>
    <dbReference type="NCBI Taxonomy" id="1141874"/>
    <lineage>
        <taxon>Bacteria</taxon>
        <taxon>Bacillati</taxon>
        <taxon>Actinomycetota</taxon>
        <taxon>Actinomycetes</taxon>
        <taxon>Kitasatosporales</taxon>
        <taxon>Streptomycetaceae</taxon>
        <taxon>Streptomyces</taxon>
    </lineage>
</organism>
<evidence type="ECO:0000256" key="6">
    <source>
        <dbReference type="SAM" id="Phobius"/>
    </source>
</evidence>
<dbReference type="EMBL" id="RBAL01000007">
    <property type="protein sequence ID" value="RKN41848.1"/>
    <property type="molecule type" value="Genomic_DNA"/>
</dbReference>
<feature type="transmembrane region" description="Helical" evidence="6">
    <location>
        <begin position="333"/>
        <end position="354"/>
    </location>
</feature>
<comment type="caution">
    <text evidence="8">The sequence shown here is derived from an EMBL/GenBank/DDBJ whole genome shotgun (WGS) entry which is preliminary data.</text>
</comment>
<keyword evidence="2 6" id="KW-0812">Transmembrane</keyword>
<sequence length="363" mass="39407">MTLAANEGLADTSNLLVYSAMVVYALTFLAYTAEWVFGSRSKVARTAAALTAERAAEPQAAVPAPAITVRKGGSTTVLERPRIITRSANPSRDHVPDGPGAANGDEQGDTYGRIAVSLTVLAFLLHFAAVAARAIALGRGPWGNMYEFSTAFSMVAVAGFLGFLAARKNVRWIGLPLITTVLLDLGLAVTVLYNDQTQLVPALDSIWMWIHVPLAIICGALFYLGALSAVLYLFRDRYEAKLAAGEKPGALATSILERLPSSVSLDRFGYRINAAVFPLWTFTIVAGAIWAQTAWGRYWGWDPKETWAFITWVAYACYLHARATAGWKGRRTAYLAIIGFVCFLVNYYGVNIFFNSLHGYGGV</sequence>
<keyword evidence="5 6" id="KW-0472">Membrane</keyword>
<accession>A0A3A9Z0S1</accession>
<feature type="transmembrane region" description="Helical" evidence="6">
    <location>
        <begin position="114"/>
        <end position="136"/>
    </location>
</feature>
<dbReference type="GO" id="GO:0020037">
    <property type="term" value="F:heme binding"/>
    <property type="evidence" value="ECO:0007669"/>
    <property type="project" value="InterPro"/>
</dbReference>
<evidence type="ECO:0000256" key="2">
    <source>
        <dbReference type="ARBA" id="ARBA00022692"/>
    </source>
</evidence>
<feature type="transmembrane region" description="Helical" evidence="6">
    <location>
        <begin position="173"/>
        <end position="194"/>
    </location>
</feature>
<feature type="transmembrane region" description="Helical" evidence="6">
    <location>
        <begin position="306"/>
        <end position="321"/>
    </location>
</feature>
<dbReference type="GO" id="GO:0017004">
    <property type="term" value="P:cytochrome complex assembly"/>
    <property type="evidence" value="ECO:0007669"/>
    <property type="project" value="UniProtKB-KW"/>
</dbReference>
<feature type="domain" description="Cytochrome c assembly protein" evidence="7">
    <location>
        <begin position="142"/>
        <end position="358"/>
    </location>
</feature>
<protein>
    <submittedName>
        <fullName evidence="8">C-type cytochrome biogenesis protein CcsB</fullName>
    </submittedName>
</protein>
<dbReference type="NCBIfam" id="TIGR03144">
    <property type="entry name" value="cytochr_II_ccsB"/>
    <property type="match status" value="1"/>
</dbReference>
<dbReference type="InterPro" id="IPR002541">
    <property type="entry name" value="Cyt_c_assembly"/>
</dbReference>
<proteinExistence type="predicted"/>
<feature type="transmembrane region" description="Helical" evidence="6">
    <location>
        <begin position="206"/>
        <end position="234"/>
    </location>
</feature>
<dbReference type="PANTHER" id="PTHR30071">
    <property type="entry name" value="HEME EXPORTER PROTEIN C"/>
    <property type="match status" value="1"/>
</dbReference>
<keyword evidence="4 6" id="KW-1133">Transmembrane helix</keyword>
<evidence type="ECO:0000259" key="7">
    <source>
        <dbReference type="Pfam" id="PF01578"/>
    </source>
</evidence>
<evidence type="ECO:0000256" key="1">
    <source>
        <dbReference type="ARBA" id="ARBA00004141"/>
    </source>
</evidence>
<reference evidence="8 9" key="1">
    <citation type="journal article" date="2014" name="Int. J. Syst. Evol. Microbiol.">
        <title>Streptomyces hoynatensis sp. nov., isolated from deep marine sediment.</title>
        <authorList>
            <person name="Veyisoglu A."/>
            <person name="Sahin N."/>
        </authorList>
    </citation>
    <scope>NUCLEOTIDE SEQUENCE [LARGE SCALE GENOMIC DNA]</scope>
    <source>
        <strain evidence="8 9">KCTC 29097</strain>
    </source>
</reference>
<evidence type="ECO:0000256" key="5">
    <source>
        <dbReference type="ARBA" id="ARBA00023136"/>
    </source>
</evidence>
<dbReference type="InterPro" id="IPR017562">
    <property type="entry name" value="Cyt_c_biogenesis_CcsA"/>
</dbReference>
<evidence type="ECO:0000313" key="9">
    <source>
        <dbReference type="Proteomes" id="UP000272474"/>
    </source>
</evidence>
<dbReference type="PANTHER" id="PTHR30071:SF1">
    <property type="entry name" value="CYTOCHROME B_B6 PROTEIN-RELATED"/>
    <property type="match status" value="1"/>
</dbReference>